<dbReference type="Proteomes" id="UP000800200">
    <property type="component" value="Unassembled WGS sequence"/>
</dbReference>
<dbReference type="PANTHER" id="PTHR48182">
    <property type="entry name" value="PROTEIN SERAC1"/>
    <property type="match status" value="1"/>
</dbReference>
<name>A0A6A6DBP0_9PEZI</name>
<reference evidence="7" key="1">
    <citation type="journal article" date="2020" name="Stud. Mycol.">
        <title>101 Dothideomycetes genomes: a test case for predicting lifestyles and emergence of pathogens.</title>
        <authorList>
            <person name="Haridas S."/>
            <person name="Albert R."/>
            <person name="Binder M."/>
            <person name="Bloem J."/>
            <person name="Labutti K."/>
            <person name="Salamov A."/>
            <person name="Andreopoulos B."/>
            <person name="Baker S."/>
            <person name="Barry K."/>
            <person name="Bills G."/>
            <person name="Bluhm B."/>
            <person name="Cannon C."/>
            <person name="Castanera R."/>
            <person name="Culley D."/>
            <person name="Daum C."/>
            <person name="Ezra D."/>
            <person name="Gonzalez J."/>
            <person name="Henrissat B."/>
            <person name="Kuo A."/>
            <person name="Liang C."/>
            <person name="Lipzen A."/>
            <person name="Lutzoni F."/>
            <person name="Magnuson J."/>
            <person name="Mondo S."/>
            <person name="Nolan M."/>
            <person name="Ohm R."/>
            <person name="Pangilinan J."/>
            <person name="Park H.-J."/>
            <person name="Ramirez L."/>
            <person name="Alfaro M."/>
            <person name="Sun H."/>
            <person name="Tritt A."/>
            <person name="Yoshinaga Y."/>
            <person name="Zwiers L.-H."/>
            <person name="Turgeon B."/>
            <person name="Goodwin S."/>
            <person name="Spatafora J."/>
            <person name="Crous P."/>
            <person name="Grigoriev I."/>
        </authorList>
    </citation>
    <scope>NUCLEOTIDE SEQUENCE</scope>
    <source>
        <strain evidence="7">CBS 207.26</strain>
    </source>
</reference>
<keyword evidence="4" id="KW-0256">Endoplasmic reticulum</keyword>
<dbReference type="GO" id="GO:0005783">
    <property type="term" value="C:endoplasmic reticulum"/>
    <property type="evidence" value="ECO:0007669"/>
    <property type="project" value="UniProtKB-SubCell"/>
</dbReference>
<evidence type="ECO:0000313" key="7">
    <source>
        <dbReference type="EMBL" id="KAF2175380.1"/>
    </source>
</evidence>
<comment type="subcellular location">
    <subcellularLocation>
        <location evidence="2">Endoplasmic reticulum</location>
    </subcellularLocation>
    <subcellularLocation>
        <location evidence="3">Membrane</location>
    </subcellularLocation>
    <subcellularLocation>
        <location evidence="1">Mitochondrion</location>
    </subcellularLocation>
</comment>
<dbReference type="AlphaFoldDB" id="A0A6A6DBP0"/>
<dbReference type="GO" id="GO:0005739">
    <property type="term" value="C:mitochondrion"/>
    <property type="evidence" value="ECO:0007669"/>
    <property type="project" value="UniProtKB-SubCell"/>
</dbReference>
<evidence type="ECO:0000313" key="8">
    <source>
        <dbReference type="Proteomes" id="UP000800200"/>
    </source>
</evidence>
<evidence type="ECO:0000256" key="3">
    <source>
        <dbReference type="ARBA" id="ARBA00004370"/>
    </source>
</evidence>
<organism evidence="7 8">
    <name type="scientific">Zopfia rhizophila CBS 207.26</name>
    <dbReference type="NCBI Taxonomy" id="1314779"/>
    <lineage>
        <taxon>Eukaryota</taxon>
        <taxon>Fungi</taxon>
        <taxon>Dikarya</taxon>
        <taxon>Ascomycota</taxon>
        <taxon>Pezizomycotina</taxon>
        <taxon>Dothideomycetes</taxon>
        <taxon>Dothideomycetes incertae sedis</taxon>
        <taxon>Zopfiaceae</taxon>
        <taxon>Zopfia</taxon>
    </lineage>
</organism>
<gene>
    <name evidence="7" type="ORF">K469DRAFT_68283</name>
</gene>
<protein>
    <submittedName>
        <fullName evidence="7">Uncharacterized protein</fullName>
    </submittedName>
</protein>
<evidence type="ECO:0000256" key="5">
    <source>
        <dbReference type="ARBA" id="ARBA00023128"/>
    </source>
</evidence>
<keyword evidence="5" id="KW-0496">Mitochondrion</keyword>
<dbReference type="GO" id="GO:0016020">
    <property type="term" value="C:membrane"/>
    <property type="evidence" value="ECO:0007669"/>
    <property type="project" value="UniProtKB-SubCell"/>
</dbReference>
<dbReference type="PANTHER" id="PTHR48182:SF2">
    <property type="entry name" value="PROTEIN SERAC1"/>
    <property type="match status" value="1"/>
</dbReference>
<evidence type="ECO:0000256" key="1">
    <source>
        <dbReference type="ARBA" id="ARBA00004173"/>
    </source>
</evidence>
<evidence type="ECO:0000256" key="4">
    <source>
        <dbReference type="ARBA" id="ARBA00022824"/>
    </source>
</evidence>
<proteinExistence type="predicted"/>
<keyword evidence="8" id="KW-1185">Reference proteome</keyword>
<dbReference type="EMBL" id="ML994735">
    <property type="protein sequence ID" value="KAF2175380.1"/>
    <property type="molecule type" value="Genomic_DNA"/>
</dbReference>
<dbReference type="OrthoDB" id="5086500at2759"/>
<evidence type="ECO:0000256" key="6">
    <source>
        <dbReference type="ARBA" id="ARBA00023136"/>
    </source>
</evidence>
<evidence type="ECO:0000256" key="2">
    <source>
        <dbReference type="ARBA" id="ARBA00004240"/>
    </source>
</evidence>
<dbReference type="InterPro" id="IPR052374">
    <property type="entry name" value="SERAC1"/>
</dbReference>
<accession>A0A6A6DBP0</accession>
<keyword evidence="6" id="KW-0472">Membrane</keyword>
<sequence length="161" mass="18018">MGTWTATVLFSPPEPREPRIDYGGVGGELELDKDFIGFTPLNEASCNASADIVAITGLAGHAFGSWAHSPHKMWLRDYLPRDIQNQARILIYGYESQLQGGIVAKSIISDYSTSFCRNLMDIRTYAPSKNRPLILIVRLLFLHDYLPSLWSTFSRAIAWAP</sequence>